<evidence type="ECO:0000256" key="6">
    <source>
        <dbReference type="SAM" id="SignalP"/>
    </source>
</evidence>
<dbReference type="InterPro" id="IPR002685">
    <property type="entry name" value="Glyco_trans_15"/>
</dbReference>
<keyword evidence="8" id="KW-1185">Reference proteome</keyword>
<comment type="subcellular location">
    <subcellularLocation>
        <location evidence="1">Membrane</location>
        <topology evidence="1">Single-pass type II membrane protein</topology>
    </subcellularLocation>
</comment>
<comment type="caution">
    <text evidence="7">The sequence shown here is derived from an EMBL/GenBank/DDBJ whole genome shotgun (WGS) entry which is preliminary data.</text>
</comment>
<dbReference type="SUPFAM" id="SSF53448">
    <property type="entry name" value="Nucleotide-diphospho-sugar transferases"/>
    <property type="match status" value="1"/>
</dbReference>
<comment type="similarity">
    <text evidence="2">Belongs to the glycosyltransferase 15 family.</text>
</comment>
<dbReference type="GO" id="GO:0000030">
    <property type="term" value="F:mannosyltransferase activity"/>
    <property type="evidence" value="ECO:0007669"/>
    <property type="project" value="InterPro"/>
</dbReference>
<reference evidence="7" key="1">
    <citation type="submission" date="2023-04" db="EMBL/GenBank/DDBJ databases">
        <title>Ambrosiozyma monospora NBRC 1965.</title>
        <authorList>
            <person name="Ichikawa N."/>
            <person name="Sato H."/>
            <person name="Tonouchi N."/>
        </authorList>
    </citation>
    <scope>NUCLEOTIDE SEQUENCE</scope>
    <source>
        <strain evidence="7">NBRC 1965</strain>
    </source>
</reference>
<dbReference type="Pfam" id="PF01793">
    <property type="entry name" value="Glyco_transf_15"/>
    <property type="match status" value="1"/>
</dbReference>
<dbReference type="InterPro" id="IPR029044">
    <property type="entry name" value="Nucleotide-diphossugar_trans"/>
</dbReference>
<keyword evidence="5" id="KW-0812">Transmembrane</keyword>
<name>A0A9W6WJL1_AMBMO</name>
<evidence type="ECO:0000256" key="3">
    <source>
        <dbReference type="ARBA" id="ARBA00022676"/>
    </source>
</evidence>
<dbReference type="Proteomes" id="UP001165063">
    <property type="component" value="Unassembled WGS sequence"/>
</dbReference>
<evidence type="ECO:0000256" key="2">
    <source>
        <dbReference type="ARBA" id="ARBA00007677"/>
    </source>
</evidence>
<gene>
    <name evidence="7" type="ORF">Amon01_000973600</name>
</gene>
<evidence type="ECO:0000313" key="8">
    <source>
        <dbReference type="Proteomes" id="UP001165063"/>
    </source>
</evidence>
<feature type="signal peptide" evidence="6">
    <location>
        <begin position="1"/>
        <end position="27"/>
    </location>
</feature>
<keyword evidence="6" id="KW-0732">Signal</keyword>
<feature type="chain" id="PRO_5040840573" evidence="6">
    <location>
        <begin position="28"/>
        <end position="171"/>
    </location>
</feature>
<organism evidence="7 8">
    <name type="scientific">Ambrosiozyma monospora</name>
    <name type="common">Yeast</name>
    <name type="synonym">Endomycopsis monosporus</name>
    <dbReference type="NCBI Taxonomy" id="43982"/>
    <lineage>
        <taxon>Eukaryota</taxon>
        <taxon>Fungi</taxon>
        <taxon>Dikarya</taxon>
        <taxon>Ascomycota</taxon>
        <taxon>Saccharomycotina</taxon>
        <taxon>Pichiomycetes</taxon>
        <taxon>Pichiales</taxon>
        <taxon>Pichiaceae</taxon>
        <taxon>Ambrosiozyma</taxon>
    </lineage>
</organism>
<evidence type="ECO:0000256" key="4">
    <source>
        <dbReference type="ARBA" id="ARBA00022679"/>
    </source>
</evidence>
<dbReference type="Gene3D" id="3.90.550.10">
    <property type="entry name" value="Spore Coat Polysaccharide Biosynthesis Protein SpsA, Chain A"/>
    <property type="match status" value="1"/>
</dbReference>
<dbReference type="EMBL" id="BSXU01012776">
    <property type="protein sequence ID" value="GME77967.1"/>
    <property type="molecule type" value="Genomic_DNA"/>
</dbReference>
<keyword evidence="5" id="KW-0735">Signal-anchor</keyword>
<protein>
    <submittedName>
        <fullName evidence="7">Unnamed protein product</fullName>
    </submittedName>
</protein>
<proteinExistence type="inferred from homology"/>
<keyword evidence="3" id="KW-0328">Glycosyltransferase</keyword>
<dbReference type="GO" id="GO:0016020">
    <property type="term" value="C:membrane"/>
    <property type="evidence" value="ECO:0007669"/>
    <property type="project" value="UniProtKB-SubCell"/>
</dbReference>
<sequence>MPGVPIRSTLLLAFFMIAITIFMSSLTEEDAIRIKDHTSTSLANFLNPLIDETNAKPNATLYTYIPDTHSTEQLLTTVRSITGTYNCKHNYDWVFSYYDIYEEPFPEDLKEKLQSLSTGKIIIQEIPKDSKYFKLPDGIDMTLVKDSLGKKSQIRASPNQRFDELQVLSQY</sequence>
<evidence type="ECO:0000313" key="7">
    <source>
        <dbReference type="EMBL" id="GME77967.1"/>
    </source>
</evidence>
<evidence type="ECO:0000256" key="1">
    <source>
        <dbReference type="ARBA" id="ARBA00004606"/>
    </source>
</evidence>
<accession>A0A9W6WJL1</accession>
<dbReference type="AlphaFoldDB" id="A0A9W6WJL1"/>
<keyword evidence="4" id="KW-0808">Transferase</keyword>
<evidence type="ECO:0000256" key="5">
    <source>
        <dbReference type="ARBA" id="ARBA00022968"/>
    </source>
</evidence>